<reference evidence="1 2" key="1">
    <citation type="submission" date="2016-10" db="EMBL/GenBank/DDBJ databases">
        <authorList>
            <person name="Varghese N."/>
            <person name="Submissions S."/>
        </authorList>
    </citation>
    <scope>NUCLEOTIDE SEQUENCE [LARGE SCALE GENOMIC DNA]</scope>
    <source>
        <strain evidence="1 2">DSM 17835</strain>
    </source>
</reference>
<evidence type="ECO:0000313" key="1">
    <source>
        <dbReference type="EMBL" id="SDF08526.1"/>
    </source>
</evidence>
<sequence length="44" mass="5720">MEKKYYSLMIFRRVLRFEVRDKRLEDYQNLLVNTPRRLYNYKFL</sequence>
<organism evidence="1 2">
    <name type="scientific">Pseudomonas extremaustralis</name>
    <dbReference type="NCBI Taxonomy" id="359110"/>
    <lineage>
        <taxon>Bacteria</taxon>
        <taxon>Pseudomonadati</taxon>
        <taxon>Pseudomonadota</taxon>
        <taxon>Gammaproteobacteria</taxon>
        <taxon>Pseudomonadales</taxon>
        <taxon>Pseudomonadaceae</taxon>
        <taxon>Pseudomonas</taxon>
    </lineage>
</organism>
<accession>A0ABY0N7H2</accession>
<evidence type="ECO:0000313" key="2">
    <source>
        <dbReference type="Proteomes" id="UP000182858"/>
    </source>
</evidence>
<name>A0ABY0N7H2_9PSED</name>
<dbReference type="Proteomes" id="UP000182858">
    <property type="component" value="Chromosome I"/>
</dbReference>
<gene>
    <name evidence="1" type="ORF">SAMN05216591_1906</name>
</gene>
<proteinExistence type="predicted"/>
<protein>
    <recommendedName>
        <fullName evidence="3">Transposase</fullName>
    </recommendedName>
</protein>
<keyword evidence="2" id="KW-1185">Reference proteome</keyword>
<dbReference type="EMBL" id="LT629689">
    <property type="protein sequence ID" value="SDF08526.1"/>
    <property type="molecule type" value="Genomic_DNA"/>
</dbReference>
<evidence type="ECO:0008006" key="3">
    <source>
        <dbReference type="Google" id="ProtNLM"/>
    </source>
</evidence>